<dbReference type="STRING" id="83771.SAMN02910357_00858"/>
<dbReference type="EMBL" id="FUXX01000019">
    <property type="protein sequence ID" value="SKA62653.1"/>
    <property type="molecule type" value="Genomic_DNA"/>
</dbReference>
<organism evidence="1 2">
    <name type="scientific">Succinivibrio dextrinosolvens DSM 3072</name>
    <dbReference type="NCBI Taxonomy" id="1123324"/>
    <lineage>
        <taxon>Bacteria</taxon>
        <taxon>Pseudomonadati</taxon>
        <taxon>Pseudomonadota</taxon>
        <taxon>Gammaproteobacteria</taxon>
        <taxon>Aeromonadales</taxon>
        <taxon>Succinivibrionaceae</taxon>
        <taxon>Succinivibrio</taxon>
    </lineage>
</organism>
<sequence>MLTSNIRNQYLVDEMQLGERLNKDVHAGNHADFSLMLAMLSHDLTDHPLYNPKVTEEKDVNLRKKFHLLPEQKKYAQSDDFDRAQFLTESFSSEGITQVFLAQCIRREPLTPFQRELAPEVFGELPPLKQEKLRKEYEGKALSYEEIHETGDGFDVLDEIQASRIQLQISTQV</sequence>
<dbReference type="Pfam" id="PF11993">
    <property type="entry name" value="VC2046"/>
    <property type="match status" value="1"/>
</dbReference>
<name>A0A1T4VCL1_9GAMM</name>
<dbReference type="RefSeq" id="WP_078928778.1">
    <property type="nucleotide sequence ID" value="NZ_FUXX01000019.1"/>
</dbReference>
<accession>A0A1T4VCL1</accession>
<dbReference type="InterPro" id="IPR021879">
    <property type="entry name" value="VC2046_fam"/>
</dbReference>
<reference evidence="2" key="1">
    <citation type="submission" date="2017-02" db="EMBL/GenBank/DDBJ databases">
        <authorList>
            <person name="Varghese N."/>
            <person name="Submissions S."/>
        </authorList>
    </citation>
    <scope>NUCLEOTIDE SEQUENCE [LARGE SCALE GENOMIC DNA]</scope>
    <source>
        <strain evidence="2">DSM 3072</strain>
    </source>
</reference>
<dbReference type="Proteomes" id="UP000242432">
    <property type="component" value="Unassembled WGS sequence"/>
</dbReference>
<dbReference type="AlphaFoldDB" id="A0A1T4VCL1"/>
<proteinExistence type="predicted"/>
<gene>
    <name evidence="1" type="ORF">SAMN02745213_01299</name>
</gene>
<keyword evidence="2" id="KW-1185">Reference proteome</keyword>
<protein>
    <submittedName>
        <fullName evidence="1">Ribosomal S4P</fullName>
    </submittedName>
</protein>
<evidence type="ECO:0000313" key="2">
    <source>
        <dbReference type="Proteomes" id="UP000242432"/>
    </source>
</evidence>
<evidence type="ECO:0000313" key="1">
    <source>
        <dbReference type="EMBL" id="SKA62653.1"/>
    </source>
</evidence>